<dbReference type="GO" id="GO:0006782">
    <property type="term" value="P:protoporphyrinogen IX biosynthetic process"/>
    <property type="evidence" value="ECO:0007669"/>
    <property type="project" value="UniProtKB-UniRule"/>
</dbReference>
<proteinExistence type="inferred from homology"/>
<organism evidence="11 12">
    <name type="scientific">Rhodohalobacter mucosus</name>
    <dbReference type="NCBI Taxonomy" id="2079485"/>
    <lineage>
        <taxon>Bacteria</taxon>
        <taxon>Pseudomonadati</taxon>
        <taxon>Balneolota</taxon>
        <taxon>Balneolia</taxon>
        <taxon>Balneolales</taxon>
        <taxon>Balneolaceae</taxon>
        <taxon>Rhodohalobacter</taxon>
    </lineage>
</organism>
<reference evidence="11 12" key="1">
    <citation type="submission" date="2018-05" db="EMBL/GenBank/DDBJ databases">
        <title>Rhodohalobacter halophilus gen. nov., sp. nov., a moderately halophilic member of the family Balneolaceae.</title>
        <authorList>
            <person name="Liu Z.-W."/>
        </authorList>
    </citation>
    <scope>NUCLEOTIDE SEQUENCE [LARGE SCALE GENOMIC DNA]</scope>
    <source>
        <strain evidence="11 12">8A47</strain>
    </source>
</reference>
<evidence type="ECO:0000313" key="12">
    <source>
        <dbReference type="Proteomes" id="UP000245533"/>
    </source>
</evidence>
<accession>A0A316TZ45</accession>
<dbReference type="AlphaFoldDB" id="A0A316TZ45"/>
<evidence type="ECO:0000259" key="10">
    <source>
        <dbReference type="Pfam" id="PF02602"/>
    </source>
</evidence>
<evidence type="ECO:0000256" key="9">
    <source>
        <dbReference type="RuleBase" id="RU366031"/>
    </source>
</evidence>
<comment type="function">
    <text evidence="6 9">Catalyzes cyclization of the linear tetrapyrrole, hydroxymethylbilane, to the macrocyclic uroporphyrinogen III.</text>
</comment>
<dbReference type="GO" id="GO:0004852">
    <property type="term" value="F:uroporphyrinogen-III synthase activity"/>
    <property type="evidence" value="ECO:0007669"/>
    <property type="project" value="UniProtKB-UniRule"/>
</dbReference>
<dbReference type="EMBL" id="QGGB01000001">
    <property type="protein sequence ID" value="PWN08222.1"/>
    <property type="molecule type" value="Genomic_DNA"/>
</dbReference>
<dbReference type="InterPro" id="IPR003754">
    <property type="entry name" value="4pyrrol_synth_uPrphyn_synth"/>
</dbReference>
<evidence type="ECO:0000256" key="1">
    <source>
        <dbReference type="ARBA" id="ARBA00004772"/>
    </source>
</evidence>
<name>A0A316TZ45_9BACT</name>
<dbReference type="PANTHER" id="PTHR38042">
    <property type="entry name" value="UROPORPHYRINOGEN-III SYNTHASE, CHLOROPLASTIC"/>
    <property type="match status" value="1"/>
</dbReference>
<evidence type="ECO:0000256" key="6">
    <source>
        <dbReference type="ARBA" id="ARBA00037589"/>
    </source>
</evidence>
<dbReference type="InterPro" id="IPR039793">
    <property type="entry name" value="UROS/Hem4"/>
</dbReference>
<dbReference type="PANTHER" id="PTHR38042:SF1">
    <property type="entry name" value="UROPORPHYRINOGEN-III SYNTHASE, CHLOROPLASTIC"/>
    <property type="match status" value="1"/>
</dbReference>
<gene>
    <name evidence="11" type="ORF">DDZ15_00905</name>
</gene>
<dbReference type="Pfam" id="PF02602">
    <property type="entry name" value="HEM4"/>
    <property type="match status" value="1"/>
</dbReference>
<evidence type="ECO:0000256" key="3">
    <source>
        <dbReference type="ARBA" id="ARBA00013109"/>
    </source>
</evidence>
<keyword evidence="4 9" id="KW-0456">Lyase</keyword>
<comment type="similarity">
    <text evidence="2 9">Belongs to the uroporphyrinogen-III synthase family.</text>
</comment>
<dbReference type="Gene3D" id="3.40.50.10090">
    <property type="match status" value="2"/>
</dbReference>
<dbReference type="GO" id="GO:0006780">
    <property type="term" value="P:uroporphyrinogen III biosynthetic process"/>
    <property type="evidence" value="ECO:0007669"/>
    <property type="project" value="UniProtKB-UniRule"/>
</dbReference>
<comment type="caution">
    <text evidence="11">The sequence shown here is derived from an EMBL/GenBank/DDBJ whole genome shotgun (WGS) entry which is preliminary data.</text>
</comment>
<evidence type="ECO:0000256" key="7">
    <source>
        <dbReference type="ARBA" id="ARBA00040167"/>
    </source>
</evidence>
<dbReference type="SUPFAM" id="SSF69618">
    <property type="entry name" value="HemD-like"/>
    <property type="match status" value="1"/>
</dbReference>
<dbReference type="EC" id="4.2.1.75" evidence="3 9"/>
<evidence type="ECO:0000256" key="5">
    <source>
        <dbReference type="ARBA" id="ARBA00023244"/>
    </source>
</evidence>
<keyword evidence="12" id="KW-1185">Reference proteome</keyword>
<feature type="domain" description="Tetrapyrrole biosynthesis uroporphyrinogen III synthase" evidence="10">
    <location>
        <begin position="19"/>
        <end position="236"/>
    </location>
</feature>
<keyword evidence="5 9" id="KW-0627">Porphyrin biosynthesis</keyword>
<comment type="catalytic activity">
    <reaction evidence="8 9">
        <text>hydroxymethylbilane = uroporphyrinogen III + H2O</text>
        <dbReference type="Rhea" id="RHEA:18965"/>
        <dbReference type="ChEBI" id="CHEBI:15377"/>
        <dbReference type="ChEBI" id="CHEBI:57308"/>
        <dbReference type="ChEBI" id="CHEBI:57845"/>
        <dbReference type="EC" id="4.2.1.75"/>
    </reaction>
</comment>
<protein>
    <recommendedName>
        <fullName evidence="7 9">Uroporphyrinogen-III synthase</fullName>
        <ecNumber evidence="3 9">4.2.1.75</ecNumber>
    </recommendedName>
</protein>
<dbReference type="CDD" id="cd06578">
    <property type="entry name" value="HemD"/>
    <property type="match status" value="1"/>
</dbReference>
<dbReference type="Proteomes" id="UP000245533">
    <property type="component" value="Unassembled WGS sequence"/>
</dbReference>
<evidence type="ECO:0000256" key="4">
    <source>
        <dbReference type="ARBA" id="ARBA00023239"/>
    </source>
</evidence>
<comment type="pathway">
    <text evidence="1 9">Porphyrin-containing compound metabolism; protoporphyrin-IX biosynthesis; coproporphyrinogen-III from 5-aminolevulinate: step 3/4.</text>
</comment>
<dbReference type="InterPro" id="IPR036108">
    <property type="entry name" value="4pyrrol_syn_uPrphyn_synt_sf"/>
</dbReference>
<evidence type="ECO:0000256" key="8">
    <source>
        <dbReference type="ARBA" id="ARBA00048617"/>
    </source>
</evidence>
<dbReference type="RefSeq" id="WP_109643916.1">
    <property type="nucleotide sequence ID" value="NZ_QGGB01000001.1"/>
</dbReference>
<dbReference type="OrthoDB" id="1523900at2"/>
<sequence>MSATQSILVTREMSDDQRELAKKIGLVLVEMPAISITYRDNWLSVQDTVRRAGKMVIAFTSANGVRGFERFRRAGLDLPENLRVYAVGGKTAEALFEAGWDKKDIRTPERQDGVGLAQLLADDFLNGEVPADTVVLHFCGNRRRDEFRQYLKESNVQVRDIVVYATDLNEMELPDNLNTFEAILFYSPSAVQAFRNSGGFTRNGLPELFAIGSTTAEELSIESGKHVHISPQPDTEMFLKFVAKLMEDI</sequence>
<evidence type="ECO:0000256" key="2">
    <source>
        <dbReference type="ARBA" id="ARBA00008133"/>
    </source>
</evidence>
<evidence type="ECO:0000313" key="11">
    <source>
        <dbReference type="EMBL" id="PWN08222.1"/>
    </source>
</evidence>